<dbReference type="InterPro" id="IPR018650">
    <property type="entry name" value="STSV1_Orf64"/>
</dbReference>
<proteinExistence type="predicted"/>
<sequence>MAHVRGRSVTARPARAGWVPWLVSAVAAAVYVAFAVTQWRLLEVPSWDLGIFTQLAQAYAGLEPPVVTIKGEGFNLLGDHFHPLLALLGPVYRLFPSGLTLLVVQAVLIALSAVPLTAVARDLLGRPRGTAVGVAYAFSWGLQGAVAAQFHEIAFAVPLLALSLTAFLRGRWWACALWAAPLVLVKEDLGLTVAALGLVLWWRGASRLGAGLAVWGAAWFVLTIGVILPALNPDGTYDYYDRVGTEEQPGLLSALLGAFVPAEKYVTLLLLVLAAGVVGVRSPLVWLWVPTLAWRFVGNVEHYWGWDWHYSAVLMPVATAALLDAVAGPAARRRAPAGPAARRRAPAGPADAVDREVDPARPSLSRPRWADAAVALALATTLGMTPQTPIARLADPATYRPSPRAEGARAALAAVEPGSTVESDIYLMAYLVPRAQVYWVGNHGNPAPDHVVLDTQGRTWPDLVTDAAALAESRHPGTSYEVVVDVDGFQVADRTG</sequence>
<reference evidence="4" key="1">
    <citation type="journal article" date="2019" name="Int. J. Syst. Evol. Microbiol.">
        <title>The Global Catalogue of Microorganisms (GCM) 10K type strain sequencing project: providing services to taxonomists for standard genome sequencing and annotation.</title>
        <authorList>
            <consortium name="The Broad Institute Genomics Platform"/>
            <consortium name="The Broad Institute Genome Sequencing Center for Infectious Disease"/>
            <person name="Wu L."/>
            <person name="Ma J."/>
        </authorList>
    </citation>
    <scope>NUCLEOTIDE SEQUENCE [LARGE SCALE GENOMIC DNA]</scope>
    <source>
        <strain evidence="4">JCM 17459</strain>
    </source>
</reference>
<dbReference type="Proteomes" id="UP001499841">
    <property type="component" value="Unassembled WGS sequence"/>
</dbReference>
<keyword evidence="2" id="KW-1133">Transmembrane helix</keyword>
<feature type="transmembrane region" description="Helical" evidence="2">
    <location>
        <begin position="265"/>
        <end position="288"/>
    </location>
</feature>
<feature type="transmembrane region" description="Helical" evidence="2">
    <location>
        <begin position="177"/>
        <end position="202"/>
    </location>
</feature>
<keyword evidence="2" id="KW-0812">Transmembrane</keyword>
<feature type="compositionally biased region" description="Basic residues" evidence="1">
    <location>
        <begin position="334"/>
        <end position="345"/>
    </location>
</feature>
<protein>
    <submittedName>
        <fullName evidence="3">DUF2079 domain-containing protein</fullName>
    </submittedName>
</protein>
<evidence type="ECO:0000256" key="1">
    <source>
        <dbReference type="SAM" id="MobiDB-lite"/>
    </source>
</evidence>
<feature type="transmembrane region" description="Helical" evidence="2">
    <location>
        <begin position="208"/>
        <end position="231"/>
    </location>
</feature>
<feature type="region of interest" description="Disordered" evidence="1">
    <location>
        <begin position="334"/>
        <end position="364"/>
    </location>
</feature>
<keyword evidence="4" id="KW-1185">Reference proteome</keyword>
<evidence type="ECO:0000313" key="3">
    <source>
        <dbReference type="EMBL" id="GAA4285753.1"/>
    </source>
</evidence>
<name>A0ABP8EP47_9MICO</name>
<comment type="caution">
    <text evidence="3">The sequence shown here is derived from an EMBL/GenBank/DDBJ whole genome shotgun (WGS) entry which is preliminary data.</text>
</comment>
<dbReference type="Pfam" id="PF09852">
    <property type="entry name" value="DUF2079"/>
    <property type="match status" value="1"/>
</dbReference>
<feature type="transmembrane region" description="Helical" evidence="2">
    <location>
        <begin position="94"/>
        <end position="117"/>
    </location>
</feature>
<feature type="transmembrane region" description="Helical" evidence="2">
    <location>
        <begin position="153"/>
        <end position="170"/>
    </location>
</feature>
<keyword evidence="2" id="KW-0472">Membrane</keyword>
<feature type="transmembrane region" description="Helical" evidence="2">
    <location>
        <begin position="21"/>
        <end position="39"/>
    </location>
</feature>
<evidence type="ECO:0000256" key="2">
    <source>
        <dbReference type="SAM" id="Phobius"/>
    </source>
</evidence>
<accession>A0ABP8EP47</accession>
<evidence type="ECO:0000313" key="4">
    <source>
        <dbReference type="Proteomes" id="UP001499841"/>
    </source>
</evidence>
<dbReference type="RefSeq" id="WP_345036440.1">
    <property type="nucleotide sequence ID" value="NZ_BAABBA010000001.1"/>
</dbReference>
<organism evidence="3 4">
    <name type="scientific">Georgenia daeguensis</name>
    <dbReference type="NCBI Taxonomy" id="908355"/>
    <lineage>
        <taxon>Bacteria</taxon>
        <taxon>Bacillati</taxon>
        <taxon>Actinomycetota</taxon>
        <taxon>Actinomycetes</taxon>
        <taxon>Micrococcales</taxon>
        <taxon>Bogoriellaceae</taxon>
        <taxon>Georgenia</taxon>
    </lineage>
</organism>
<gene>
    <name evidence="3" type="ORF">GCM10022262_01120</name>
</gene>
<dbReference type="EMBL" id="BAABBA010000001">
    <property type="protein sequence ID" value="GAA4285753.1"/>
    <property type="molecule type" value="Genomic_DNA"/>
</dbReference>